<dbReference type="AlphaFoldDB" id="A0A849SR02"/>
<dbReference type="Gene3D" id="3.30.420.10">
    <property type="entry name" value="Ribonuclease H-like superfamily/Ribonuclease H"/>
    <property type="match status" value="1"/>
</dbReference>
<evidence type="ECO:0000313" key="1">
    <source>
        <dbReference type="EMBL" id="NOT34425.1"/>
    </source>
</evidence>
<dbReference type="Proteomes" id="UP000580839">
    <property type="component" value="Unassembled WGS sequence"/>
</dbReference>
<dbReference type="InterPro" id="IPR012337">
    <property type="entry name" value="RNaseH-like_sf"/>
</dbReference>
<organism evidence="1 2">
    <name type="scientific">Eiseniibacteriota bacterium</name>
    <dbReference type="NCBI Taxonomy" id="2212470"/>
    <lineage>
        <taxon>Bacteria</taxon>
        <taxon>Candidatus Eiseniibacteriota</taxon>
    </lineage>
</organism>
<evidence type="ECO:0000313" key="2">
    <source>
        <dbReference type="Proteomes" id="UP000580839"/>
    </source>
</evidence>
<dbReference type="GO" id="GO:0003676">
    <property type="term" value="F:nucleic acid binding"/>
    <property type="evidence" value="ECO:0007669"/>
    <property type="project" value="InterPro"/>
</dbReference>
<comment type="caution">
    <text evidence="1">The sequence shown here is derived from an EMBL/GenBank/DDBJ whole genome shotgun (WGS) entry which is preliminary data.</text>
</comment>
<dbReference type="SUPFAM" id="SSF53098">
    <property type="entry name" value="Ribonuclease H-like"/>
    <property type="match status" value="1"/>
</dbReference>
<evidence type="ECO:0008006" key="3">
    <source>
        <dbReference type="Google" id="ProtNLM"/>
    </source>
</evidence>
<dbReference type="InterPro" id="IPR036397">
    <property type="entry name" value="RNaseH_sf"/>
</dbReference>
<proteinExistence type="predicted"/>
<name>A0A849SR02_UNCEI</name>
<sequence length="67" mass="7398">MPACSTPSIVTLQAARKLDIRVSRVLTDNGFGYIGRCFAHASALLRIAQKHTRLYRPRTNGQAASRL</sequence>
<accession>A0A849SR02</accession>
<dbReference type="EMBL" id="JABFRW010000120">
    <property type="protein sequence ID" value="NOT34425.1"/>
    <property type="molecule type" value="Genomic_DNA"/>
</dbReference>
<reference evidence="1 2" key="1">
    <citation type="submission" date="2020-04" db="EMBL/GenBank/DDBJ databases">
        <title>Metagenomic profiling of ammonia- and methane-oxidizing microorganisms in a Dutch drinking water treatment plant.</title>
        <authorList>
            <person name="Poghosyan L."/>
            <person name="Leucker S."/>
        </authorList>
    </citation>
    <scope>NUCLEOTIDE SEQUENCE [LARGE SCALE GENOMIC DNA]</scope>
    <source>
        <strain evidence="1">S-RSF-IL-03</strain>
    </source>
</reference>
<protein>
    <recommendedName>
        <fullName evidence="3">Transposase family protein</fullName>
    </recommendedName>
</protein>
<gene>
    <name evidence="1" type="ORF">HOP12_09675</name>
</gene>